<dbReference type="InterPro" id="IPR029063">
    <property type="entry name" value="SAM-dependent_MTases_sf"/>
</dbReference>
<dbReference type="InterPro" id="IPR002905">
    <property type="entry name" value="Trm1"/>
</dbReference>
<keyword evidence="15" id="KW-1185">Reference proteome</keyword>
<dbReference type="VEuPathDB" id="VectorBase:GMOY001564"/>
<dbReference type="GO" id="GO:0016020">
    <property type="term" value="C:membrane"/>
    <property type="evidence" value="ECO:0007669"/>
    <property type="project" value="UniProtKB-SubCell"/>
</dbReference>
<keyword evidence="6" id="KW-0812">Transmembrane</keyword>
<comment type="subcellular location">
    <subcellularLocation>
        <location evidence="1">Membrane</location>
        <topology evidence="1">Multi-pass membrane protein</topology>
    </subcellularLocation>
</comment>
<evidence type="ECO:0000256" key="5">
    <source>
        <dbReference type="ARBA" id="ARBA00022691"/>
    </source>
</evidence>
<keyword evidence="3 13" id="KW-0489">Methyltransferase</keyword>
<keyword evidence="8 13" id="KW-0694">RNA-binding</keyword>
<dbReference type="PANTHER" id="PTHR10631">
    <property type="entry name" value="N 2 ,N 2 -DIMETHYLGUANOSINE TRNA METHYLTRANSFERASE"/>
    <property type="match status" value="1"/>
</dbReference>
<evidence type="ECO:0000256" key="7">
    <source>
        <dbReference type="ARBA" id="ARBA00022694"/>
    </source>
</evidence>
<evidence type="ECO:0000313" key="14">
    <source>
        <dbReference type="EnsemblMetazoa" id="GMOY001564-PA"/>
    </source>
</evidence>
<reference evidence="14" key="1">
    <citation type="submission" date="2020-05" db="UniProtKB">
        <authorList>
            <consortium name="EnsemblMetazoa"/>
        </authorList>
    </citation>
    <scope>IDENTIFICATION</scope>
    <source>
        <strain evidence="14">Yale</strain>
    </source>
</reference>
<keyword evidence="2 13" id="KW-0820">tRNA-binding</keyword>
<evidence type="ECO:0000256" key="12">
    <source>
        <dbReference type="ARBA" id="ARBA00051897"/>
    </source>
</evidence>
<name>A0A1B0FD92_GLOMM</name>
<evidence type="ECO:0000256" key="4">
    <source>
        <dbReference type="ARBA" id="ARBA00022679"/>
    </source>
</evidence>
<dbReference type="GO" id="GO:0160104">
    <property type="term" value="F:tRNA (guanine(26)-N2)-dimethyltransferase activity"/>
    <property type="evidence" value="ECO:0007669"/>
    <property type="project" value="UniProtKB-EC"/>
</dbReference>
<keyword evidence="4 13" id="KW-0808">Transferase</keyword>
<dbReference type="PhylomeDB" id="A0A1B0FD92"/>
<comment type="catalytic activity">
    <reaction evidence="12">
        <text>guanosine(26) in tRNA + 2 S-adenosyl-L-methionine = N(2)-dimethylguanosine(26) in tRNA + 2 S-adenosyl-L-homocysteine + 2 H(+)</text>
        <dbReference type="Rhea" id="RHEA:43140"/>
        <dbReference type="Rhea" id="RHEA-COMP:10359"/>
        <dbReference type="Rhea" id="RHEA-COMP:10360"/>
        <dbReference type="ChEBI" id="CHEBI:15378"/>
        <dbReference type="ChEBI" id="CHEBI:57856"/>
        <dbReference type="ChEBI" id="CHEBI:59789"/>
        <dbReference type="ChEBI" id="CHEBI:74269"/>
        <dbReference type="ChEBI" id="CHEBI:74513"/>
        <dbReference type="EC" id="2.1.1.216"/>
    </reaction>
</comment>
<evidence type="ECO:0000256" key="11">
    <source>
        <dbReference type="ARBA" id="ARBA00039099"/>
    </source>
</evidence>
<dbReference type="Proteomes" id="UP000092444">
    <property type="component" value="Unassembled WGS sequence"/>
</dbReference>
<dbReference type="GO" id="GO:0000049">
    <property type="term" value="F:tRNA binding"/>
    <property type="evidence" value="ECO:0007669"/>
    <property type="project" value="UniProtKB-UniRule"/>
</dbReference>
<evidence type="ECO:0000256" key="3">
    <source>
        <dbReference type="ARBA" id="ARBA00022603"/>
    </source>
</evidence>
<dbReference type="SUPFAM" id="SSF53335">
    <property type="entry name" value="S-adenosyl-L-methionine-dependent methyltransferases"/>
    <property type="match status" value="1"/>
</dbReference>
<dbReference type="Pfam" id="PF03062">
    <property type="entry name" value="MBOAT"/>
    <property type="match status" value="1"/>
</dbReference>
<dbReference type="STRING" id="37546.A0A1B0FD92"/>
<dbReference type="GO" id="GO:0002940">
    <property type="term" value="P:tRNA N2-guanine methylation"/>
    <property type="evidence" value="ECO:0007669"/>
    <property type="project" value="TreeGrafter"/>
</dbReference>
<protein>
    <recommendedName>
        <fullName evidence="11">tRNA (guanine(26)-N(2))-dimethyltransferase</fullName>
        <ecNumber evidence="11">2.1.1.216</ecNumber>
    </recommendedName>
</protein>
<dbReference type="EnsemblMetazoa" id="GMOY001564-RA">
    <property type="protein sequence ID" value="GMOY001564-PA"/>
    <property type="gene ID" value="GMOY001564"/>
</dbReference>
<proteinExistence type="inferred from homology"/>
<keyword evidence="10" id="KW-0472">Membrane</keyword>
<comment type="similarity">
    <text evidence="13">Belongs to the class I-like SAM-binding methyltransferase superfamily. Trm1 family.</text>
</comment>
<dbReference type="InterPro" id="IPR004299">
    <property type="entry name" value="MBOAT_fam"/>
</dbReference>
<evidence type="ECO:0000256" key="8">
    <source>
        <dbReference type="ARBA" id="ARBA00022884"/>
    </source>
</evidence>
<organism evidence="14 15">
    <name type="scientific">Glossina morsitans morsitans</name>
    <name type="common">Savannah tsetse fly</name>
    <dbReference type="NCBI Taxonomy" id="37546"/>
    <lineage>
        <taxon>Eukaryota</taxon>
        <taxon>Metazoa</taxon>
        <taxon>Ecdysozoa</taxon>
        <taxon>Arthropoda</taxon>
        <taxon>Hexapoda</taxon>
        <taxon>Insecta</taxon>
        <taxon>Pterygota</taxon>
        <taxon>Neoptera</taxon>
        <taxon>Endopterygota</taxon>
        <taxon>Diptera</taxon>
        <taxon>Brachycera</taxon>
        <taxon>Muscomorpha</taxon>
        <taxon>Hippoboscoidea</taxon>
        <taxon>Glossinidae</taxon>
        <taxon>Glossina</taxon>
    </lineage>
</organism>
<dbReference type="PANTHER" id="PTHR10631:SF3">
    <property type="entry name" value="TRNA (GUANINE(26)-N(2))-DIMETHYLTRANSFERASE"/>
    <property type="match status" value="1"/>
</dbReference>
<evidence type="ECO:0000256" key="9">
    <source>
        <dbReference type="ARBA" id="ARBA00022989"/>
    </source>
</evidence>
<evidence type="ECO:0000256" key="10">
    <source>
        <dbReference type="ARBA" id="ARBA00023136"/>
    </source>
</evidence>
<dbReference type="GO" id="GO:0005634">
    <property type="term" value="C:nucleus"/>
    <property type="evidence" value="ECO:0007669"/>
    <property type="project" value="TreeGrafter"/>
</dbReference>
<evidence type="ECO:0000256" key="2">
    <source>
        <dbReference type="ARBA" id="ARBA00022555"/>
    </source>
</evidence>
<keyword evidence="7 13" id="KW-0819">tRNA processing</keyword>
<evidence type="ECO:0000313" key="15">
    <source>
        <dbReference type="Proteomes" id="UP000092444"/>
    </source>
</evidence>
<evidence type="ECO:0000256" key="13">
    <source>
        <dbReference type="PROSITE-ProRule" id="PRU00958"/>
    </source>
</evidence>
<evidence type="ECO:0000256" key="1">
    <source>
        <dbReference type="ARBA" id="ARBA00004141"/>
    </source>
</evidence>
<dbReference type="Gene3D" id="3.40.50.150">
    <property type="entry name" value="Vaccinia Virus protein VP39"/>
    <property type="match status" value="1"/>
</dbReference>
<dbReference type="PROSITE" id="PS51626">
    <property type="entry name" value="SAM_MT_TRM1"/>
    <property type="match status" value="1"/>
</dbReference>
<dbReference type="EC" id="2.1.1.216" evidence="11"/>
<evidence type="ECO:0000256" key="6">
    <source>
        <dbReference type="ARBA" id="ARBA00022692"/>
    </source>
</evidence>
<sequence length="161" mass="18540">MYLSTSPSKQYDCIDLDPYGCPNRFLDAAIQSFKDGGLLLVTATDYLAFFRLAHVFGFANPPDPTNTIQMILTLKVSDVAFEKASSWKKLKQREQELSGTKTAEKELIEISDYDVELQSVDIFEIFQYSFNYIGVLTGPYYRYCTYRDYFETPFKNYAPCV</sequence>
<dbReference type="AlphaFoldDB" id="A0A1B0FD92"/>
<keyword evidence="9" id="KW-1133">Transmembrane helix</keyword>
<accession>A0A1B0FD92</accession>
<dbReference type="EMBL" id="CCAG010014354">
    <property type="status" value="NOT_ANNOTATED_CDS"/>
    <property type="molecule type" value="Genomic_DNA"/>
</dbReference>
<keyword evidence="5 13" id="KW-0949">S-adenosyl-L-methionine</keyword>
<dbReference type="Pfam" id="PF02005">
    <property type="entry name" value="TRM"/>
    <property type="match status" value="1"/>
</dbReference>